<dbReference type="Proteomes" id="UP001162992">
    <property type="component" value="Chromosome 15"/>
</dbReference>
<name>A0ACC2BK17_DIPCM</name>
<evidence type="ECO:0000313" key="1">
    <source>
        <dbReference type="EMBL" id="KAJ7530133.1"/>
    </source>
</evidence>
<keyword evidence="2" id="KW-1185">Reference proteome</keyword>
<proteinExistence type="predicted"/>
<evidence type="ECO:0000313" key="2">
    <source>
        <dbReference type="Proteomes" id="UP001162992"/>
    </source>
</evidence>
<dbReference type="EMBL" id="CM055106">
    <property type="protein sequence ID" value="KAJ7530133.1"/>
    <property type="molecule type" value="Genomic_DNA"/>
</dbReference>
<comment type="caution">
    <text evidence="1">The sequence shown here is derived from an EMBL/GenBank/DDBJ whole genome shotgun (WGS) entry which is preliminary data.</text>
</comment>
<reference evidence="2" key="1">
    <citation type="journal article" date="2024" name="Proc. Natl. Acad. Sci. U.S.A.">
        <title>Extraordinary preservation of gene collinearity over three hundred million years revealed in homosporous lycophytes.</title>
        <authorList>
            <person name="Li C."/>
            <person name="Wickell D."/>
            <person name="Kuo L.Y."/>
            <person name="Chen X."/>
            <person name="Nie B."/>
            <person name="Liao X."/>
            <person name="Peng D."/>
            <person name="Ji J."/>
            <person name="Jenkins J."/>
            <person name="Williams M."/>
            <person name="Shu S."/>
            <person name="Plott C."/>
            <person name="Barry K."/>
            <person name="Rajasekar S."/>
            <person name="Grimwood J."/>
            <person name="Han X."/>
            <person name="Sun S."/>
            <person name="Hou Z."/>
            <person name="He W."/>
            <person name="Dai G."/>
            <person name="Sun C."/>
            <person name="Schmutz J."/>
            <person name="Leebens-Mack J.H."/>
            <person name="Li F.W."/>
            <person name="Wang L."/>
        </authorList>
    </citation>
    <scope>NUCLEOTIDE SEQUENCE [LARGE SCALE GENOMIC DNA]</scope>
    <source>
        <strain evidence="2">cv. PW_Plant_1</strain>
    </source>
</reference>
<organism evidence="1 2">
    <name type="scientific">Diphasiastrum complanatum</name>
    <name type="common">Issler's clubmoss</name>
    <name type="synonym">Lycopodium complanatum</name>
    <dbReference type="NCBI Taxonomy" id="34168"/>
    <lineage>
        <taxon>Eukaryota</taxon>
        <taxon>Viridiplantae</taxon>
        <taxon>Streptophyta</taxon>
        <taxon>Embryophyta</taxon>
        <taxon>Tracheophyta</taxon>
        <taxon>Lycopodiopsida</taxon>
        <taxon>Lycopodiales</taxon>
        <taxon>Lycopodiaceae</taxon>
        <taxon>Lycopodioideae</taxon>
        <taxon>Diphasiastrum</taxon>
    </lineage>
</organism>
<accession>A0ACC2BK17</accession>
<protein>
    <submittedName>
        <fullName evidence="1">Uncharacterized protein</fullName>
    </submittedName>
</protein>
<sequence length="125" mass="14117">MTCQNGDMPEDRDQSAERVAICLTVSQSVSATAMVVAVASQRKDDEQKVEWRLWGCLGILFLALSSSFFVVGSLFLGFAWLCGMCMPLQIVLSLAYEVFAWVFLGKEIFYWLLLGYMSGYIWDNM</sequence>
<gene>
    <name evidence="1" type="ORF">O6H91_15G080400</name>
</gene>